<proteinExistence type="inferred from homology"/>
<dbReference type="PANTHER" id="PTHR43022:SF1">
    <property type="entry name" value="PROTEIN SMF"/>
    <property type="match status" value="1"/>
</dbReference>
<dbReference type="PANTHER" id="PTHR43022">
    <property type="entry name" value="PROTEIN SMF"/>
    <property type="match status" value="1"/>
</dbReference>
<dbReference type="GO" id="GO:0009294">
    <property type="term" value="P:DNA-mediated transformation"/>
    <property type="evidence" value="ECO:0007669"/>
    <property type="project" value="InterPro"/>
</dbReference>
<dbReference type="InterPro" id="IPR036388">
    <property type="entry name" value="WH-like_DNA-bd_sf"/>
</dbReference>
<sequence>MLNTISPNTQAILLLTAPLILGKGSPSFDLLTTKEYNQLARHLWQIEKQPSDLLTTNAEALIKECSSIISHQRLTNLLTRGFLLSQVIEHWQSHSIWVISRADKAYPKLLKKNLKDQSPPILYGCGNLDLLNSGGLAVIGSRKIDSSIYDYSNNIGKLAARFGTKVISGGAKGVDQAAMYGALHEGGYVCEVMAENLERAVLDASRRKYLMSGNLILVSAYDPKAGFNIGHAMQRNKLIYALSEASLVVASDFNKGGTWAGATEQLDKLKFVPVYVRLENESKGLMELYNKGAIPWPNPEDINSFRQIFDSSNLPSSNNLNLSLFDQDHIVKESKVSDIAPQELANTIDESAKPLTPSPINTIEIEVKKPADELFELVTKIILDLLNKPLKDSEISQILNISLSQTKLWLSRLVEEGLIEKRTKPVAYIAKHPKS</sequence>
<organism evidence="3 4">
    <name type="scientific">Acinetobacter lwoffii</name>
    <dbReference type="NCBI Taxonomy" id="28090"/>
    <lineage>
        <taxon>Bacteria</taxon>
        <taxon>Pseudomonadati</taxon>
        <taxon>Pseudomonadota</taxon>
        <taxon>Gammaproteobacteria</taxon>
        <taxon>Moraxellales</taxon>
        <taxon>Moraxellaceae</taxon>
        <taxon>Acinetobacter</taxon>
    </lineage>
</organism>
<dbReference type="SUPFAM" id="SSF102405">
    <property type="entry name" value="MCP/YpsA-like"/>
    <property type="match status" value="1"/>
</dbReference>
<feature type="domain" description="Smf/DprA SLOG" evidence="2">
    <location>
        <begin position="98"/>
        <end position="304"/>
    </location>
</feature>
<dbReference type="InterPro" id="IPR057666">
    <property type="entry name" value="DrpA_SLOG"/>
</dbReference>
<reference evidence="3" key="3">
    <citation type="submission" date="2021-06" db="EMBL/GenBank/DDBJ databases">
        <authorList>
            <person name="Diorio-Toth L."/>
        </authorList>
    </citation>
    <scope>NUCLEOTIDE SEQUENCE</scope>
    <source>
        <strain evidence="3">AL_065</strain>
    </source>
</reference>
<dbReference type="Gene3D" id="1.10.10.10">
    <property type="entry name" value="Winged helix-like DNA-binding domain superfamily/Winged helix DNA-binding domain"/>
    <property type="match status" value="1"/>
</dbReference>
<evidence type="ECO:0000313" key="3">
    <source>
        <dbReference type="EMBL" id="QXR08988.1"/>
    </source>
</evidence>
<dbReference type="Pfam" id="PF02481">
    <property type="entry name" value="DNA_processg_A"/>
    <property type="match status" value="1"/>
</dbReference>
<accession>A0AAJ4P818</accession>
<evidence type="ECO:0000259" key="2">
    <source>
        <dbReference type="Pfam" id="PF02481"/>
    </source>
</evidence>
<comment type="similarity">
    <text evidence="1">Belongs to the DprA/Smf family.</text>
</comment>
<name>A0AAJ4P818_ACILW</name>
<protein>
    <submittedName>
        <fullName evidence="3">DNA-processing protein DprA</fullName>
    </submittedName>
</protein>
<dbReference type="EMBL" id="CP078045">
    <property type="protein sequence ID" value="QXR08988.1"/>
    <property type="molecule type" value="Genomic_DNA"/>
</dbReference>
<evidence type="ECO:0000313" key="4">
    <source>
        <dbReference type="Proteomes" id="UP000293391"/>
    </source>
</evidence>
<dbReference type="SUPFAM" id="SSF46785">
    <property type="entry name" value="Winged helix' DNA-binding domain"/>
    <property type="match status" value="1"/>
</dbReference>
<reference evidence="3" key="2">
    <citation type="journal article" date="2019" name="Nat. Commun.">
        <title>Spatiotemporal dynamics of multidrug resistant bacteria on intensive care unit surfaces.</title>
        <authorList>
            <person name="D'Souza A.W."/>
            <person name="Potter R.F."/>
            <person name="Wallace M."/>
            <person name="Shupe A."/>
            <person name="Patel S."/>
            <person name="Sun X."/>
            <person name="Gul D."/>
            <person name="Kwon J.H."/>
            <person name="Andleeb S."/>
            <person name="Burnham C.D."/>
            <person name="Dantas G."/>
        </authorList>
    </citation>
    <scope>NUCLEOTIDE SEQUENCE</scope>
    <source>
        <strain evidence="3">AL_065</strain>
    </source>
</reference>
<gene>
    <name evidence="3" type="ORF">EVX74_014830</name>
</gene>
<reference evidence="3" key="1">
    <citation type="submission" date="2018-10" db="EMBL/GenBank/DDBJ databases">
        <authorList>
            <person name="D'Souza A.W."/>
            <person name="Potter R.F."/>
            <person name="Wallace M."/>
            <person name="Shupe A."/>
            <person name="Patel S."/>
            <person name="Sun S."/>
            <person name="Gul D."/>
            <person name="Kwon J.H."/>
            <person name="Andleeb S."/>
            <person name="Burnham C.-A.D."/>
            <person name="Dantas G."/>
        </authorList>
    </citation>
    <scope>NUCLEOTIDE SEQUENCE</scope>
    <source>
        <strain evidence="3">AL_065</strain>
    </source>
</reference>
<evidence type="ECO:0000256" key="1">
    <source>
        <dbReference type="ARBA" id="ARBA00006525"/>
    </source>
</evidence>
<dbReference type="InterPro" id="IPR003488">
    <property type="entry name" value="DprA"/>
</dbReference>
<dbReference type="Gene3D" id="3.40.50.450">
    <property type="match status" value="1"/>
</dbReference>
<dbReference type="InterPro" id="IPR036390">
    <property type="entry name" value="WH_DNA-bd_sf"/>
</dbReference>
<dbReference type="Proteomes" id="UP000293391">
    <property type="component" value="Chromosome"/>
</dbReference>
<dbReference type="AlphaFoldDB" id="A0AAJ4P818"/>